<dbReference type="Gene3D" id="1.10.260.40">
    <property type="entry name" value="lambda repressor-like DNA-binding domains"/>
    <property type="match status" value="1"/>
</dbReference>
<accession>A0A0E2Q1M9</accession>
<dbReference type="RefSeq" id="WP_084828737.1">
    <property type="nucleotide sequence ID" value="NZ_CM002372.1"/>
</dbReference>
<evidence type="ECO:0000259" key="1">
    <source>
        <dbReference type="PROSITE" id="PS50943"/>
    </source>
</evidence>
<dbReference type="CDD" id="cd00093">
    <property type="entry name" value="HTH_XRE"/>
    <property type="match status" value="1"/>
</dbReference>
<evidence type="ECO:0000313" key="3">
    <source>
        <dbReference type="Proteomes" id="UP000024559"/>
    </source>
</evidence>
<dbReference type="HOGENOM" id="CLU_1408091_0_0_9"/>
<dbReference type="AlphaFoldDB" id="A0A0E2Q1M9"/>
<feature type="domain" description="HTH cro/C1-type" evidence="1">
    <location>
        <begin position="12"/>
        <end position="66"/>
    </location>
</feature>
<dbReference type="SMART" id="SM00530">
    <property type="entry name" value="HTH_XRE"/>
    <property type="match status" value="1"/>
</dbReference>
<organism evidence="2 3">
    <name type="scientific">Streptococcus thermophilus M17PTZA496</name>
    <dbReference type="NCBI Taxonomy" id="1433289"/>
    <lineage>
        <taxon>Bacteria</taxon>
        <taxon>Bacillati</taxon>
        <taxon>Bacillota</taxon>
        <taxon>Bacilli</taxon>
        <taxon>Lactobacillales</taxon>
        <taxon>Streptococcaceae</taxon>
        <taxon>Streptococcus</taxon>
    </lineage>
</organism>
<dbReference type="InterPro" id="IPR001387">
    <property type="entry name" value="Cro/C1-type_HTH"/>
</dbReference>
<protein>
    <submittedName>
        <fullName evidence="2">Repressor</fullName>
    </submittedName>
</protein>
<name>A0A0E2Q1M9_STRTR</name>
<gene>
    <name evidence="2" type="ORF">X841_04885</name>
</gene>
<dbReference type="SUPFAM" id="SSF47413">
    <property type="entry name" value="lambda repressor-like DNA-binding domains"/>
    <property type="match status" value="1"/>
</dbReference>
<dbReference type="Pfam" id="PF01381">
    <property type="entry name" value="HTH_3"/>
    <property type="match status" value="1"/>
</dbReference>
<sequence>METNKKQVGMRIKDIRLSLGESMEEFGKRFDTSKGTVNNWEKGRNLPNKSNLLKIAKLGKINPSVLLKGETAPMPFRFPSLNDILYDRSKDYIYECYEIITFNTSDVREEDIIYTMIVGVKCILDKIPNGDNANRSYTDVLKKSEWVAVEGFLDNFFTDGGSLSSLSYPQIVAIRDFFQKLVDYRLAVGKSPN</sequence>
<dbReference type="GO" id="GO:0003677">
    <property type="term" value="F:DNA binding"/>
    <property type="evidence" value="ECO:0007669"/>
    <property type="project" value="InterPro"/>
</dbReference>
<dbReference type="EMBL" id="AZJT01000036">
    <property type="protein sequence ID" value="ETW90216.1"/>
    <property type="molecule type" value="Genomic_DNA"/>
</dbReference>
<dbReference type="PATRIC" id="fig|1433289.7.peg.984"/>
<dbReference type="InterPro" id="IPR010982">
    <property type="entry name" value="Lambda_DNA-bd_dom_sf"/>
</dbReference>
<comment type="caution">
    <text evidence="2">The sequence shown here is derived from an EMBL/GenBank/DDBJ whole genome shotgun (WGS) entry which is preliminary data.</text>
</comment>
<dbReference type="Proteomes" id="UP000024559">
    <property type="component" value="Chromosome"/>
</dbReference>
<reference evidence="3" key="1">
    <citation type="submission" date="2013-12" db="EMBL/GenBank/DDBJ databases">
        <title>Genome sequences of Streptococcus thermophilus strains MTH17CL396 and M17PTZA496 isolated from Fontina cheese in Valle d'Aosta region (Italy).</title>
        <authorList>
            <person name="Treu L."/>
            <person name="Giacomini A."/>
            <person name="Corich V."/>
            <person name="Vendramin V."/>
            <person name="Bovo B."/>
        </authorList>
    </citation>
    <scope>NUCLEOTIDE SEQUENCE [LARGE SCALE GENOMIC DNA]</scope>
    <source>
        <strain evidence="3">M17PTZA496</strain>
    </source>
</reference>
<dbReference type="PROSITE" id="PS50943">
    <property type="entry name" value="HTH_CROC1"/>
    <property type="match status" value="1"/>
</dbReference>
<proteinExistence type="predicted"/>
<evidence type="ECO:0000313" key="2">
    <source>
        <dbReference type="EMBL" id="ETW90216.1"/>
    </source>
</evidence>